<proteinExistence type="predicted"/>
<reference evidence="3" key="1">
    <citation type="submission" date="2021-03" db="EMBL/GenBank/DDBJ databases">
        <authorList>
            <person name="Bekaert M."/>
        </authorList>
    </citation>
    <scope>NUCLEOTIDE SEQUENCE</scope>
</reference>
<feature type="compositionally biased region" description="Polar residues" evidence="1">
    <location>
        <begin position="539"/>
        <end position="550"/>
    </location>
</feature>
<dbReference type="OrthoDB" id="16754at2759"/>
<dbReference type="GO" id="GO:0005765">
    <property type="term" value="C:lysosomal membrane"/>
    <property type="evidence" value="ECO:0007669"/>
    <property type="project" value="TreeGrafter"/>
</dbReference>
<evidence type="ECO:0000313" key="3">
    <source>
        <dbReference type="EMBL" id="CAG2251102.1"/>
    </source>
</evidence>
<dbReference type="AlphaFoldDB" id="A0A8S3V038"/>
<dbReference type="GO" id="GO:0031410">
    <property type="term" value="C:cytoplasmic vesicle"/>
    <property type="evidence" value="ECO:0007669"/>
    <property type="project" value="TreeGrafter"/>
</dbReference>
<feature type="region of interest" description="Disordered" evidence="1">
    <location>
        <begin position="468"/>
        <end position="503"/>
    </location>
</feature>
<feature type="region of interest" description="Disordered" evidence="1">
    <location>
        <begin position="710"/>
        <end position="741"/>
    </location>
</feature>
<feature type="compositionally biased region" description="Low complexity" evidence="1">
    <location>
        <begin position="578"/>
        <end position="587"/>
    </location>
</feature>
<feature type="region of interest" description="Disordered" evidence="1">
    <location>
        <begin position="539"/>
        <end position="588"/>
    </location>
</feature>
<dbReference type="Proteomes" id="UP000683360">
    <property type="component" value="Unassembled WGS sequence"/>
</dbReference>
<dbReference type="GO" id="GO:0031267">
    <property type="term" value="F:small GTPase binding"/>
    <property type="evidence" value="ECO:0007669"/>
    <property type="project" value="TreeGrafter"/>
</dbReference>
<evidence type="ECO:0000313" key="4">
    <source>
        <dbReference type="Proteomes" id="UP000683360"/>
    </source>
</evidence>
<evidence type="ECO:0000256" key="1">
    <source>
        <dbReference type="SAM" id="MobiDB-lite"/>
    </source>
</evidence>
<dbReference type="Pfam" id="PF19031">
    <property type="entry name" value="Intu_longin_1"/>
    <property type="match status" value="1"/>
</dbReference>
<dbReference type="EMBL" id="CAJPWZ010003075">
    <property type="protein sequence ID" value="CAG2251102.1"/>
    <property type="molecule type" value="Genomic_DNA"/>
</dbReference>
<feature type="compositionally biased region" description="Low complexity" evidence="1">
    <location>
        <begin position="710"/>
        <end position="727"/>
    </location>
</feature>
<dbReference type="InterPro" id="IPR026091">
    <property type="entry name" value="HPS4"/>
</dbReference>
<dbReference type="GO" id="GO:0016192">
    <property type="term" value="P:vesicle-mediated transport"/>
    <property type="evidence" value="ECO:0007669"/>
    <property type="project" value="InterPro"/>
</dbReference>
<keyword evidence="4" id="KW-1185">Reference proteome</keyword>
<sequence>MAVVGKNGMGKFFIYDHNKLKKEEDDLKDAIVYFYPIITNADEQCALCGQLMGLSEFLQATISESVPTFFKLQNEKYCLKRVSSYTMGLEGSLNDSDFHMKKQLNFLHDSFVMFCGSIQNIVQQFENDNAGFADALQKIWDVLYPSGCFYNNFISQVFQIVPTVHLPKSGSDLFCQASYILQSSQRRPGVHVGAILYKNKVLCTQMPPELTRKLILVKPELPCIHLNTDFDISRSMRMITVYLTKDELKAIDKSFKPSDRHNHPSQFVWHDSMAHKTNVPKTKRAPSPYKVVMESIPEKETLDPYIHSVEQKDDRLSTNTIMWKTHDEQSESSDESRRLSVIGKEDIIETISDLEDGDHRSSHHNERIEKSNLEKPEHTVDILDGHIVMKSQGVHSDSSINKVTDNKIVVEATIHSIGVHENDDSGHLECNLNENGSYKKSAVHEEISEDNLEIDHNKTDNINRTLGSKKKASLDDQTHQNISKPRTLTDENDTLHNQGTSEEDTIEFSNNQDVKVDCLHECSCGCVTVQNNSDSHVNSVKSNTFTNTHNVPKRVNTHSEQDDDESKTSISRTENDNEQNINGNNMNYDEVFVDSEKTGDTVSYKYDPNLRIKKQHTKNENSSFSSRVSSDGEAGLSKSGFDDVSDDSGSKEETDGSFSDIASLSTSRRKERFDFQSSADESSSEYSLHLKRPSFDRKMKYLGDIDSMPNSLQSTLQNSGSSSMQSSITLRSQGLDDESDTNHLWTPQQDDLYQMTLYIQGQAANQSSETSMILLLDNDISRDKSVVHSLWKDALPQLADLDFYVQESVEQHLDEGFMETTSFLKYDTLSNRIEGNELDVPVNEDFQKLAGDVHKDYQGNVDLSSIALTSHLCSCNSSRDRTNELYYHVDGHTSNR</sequence>
<feature type="domain" description="CCZ1/INTU/HSP4 first Longin" evidence="2">
    <location>
        <begin position="12"/>
        <end position="116"/>
    </location>
</feature>
<dbReference type="GO" id="GO:0005085">
    <property type="term" value="F:guanyl-nucleotide exchange factor activity"/>
    <property type="evidence" value="ECO:0007669"/>
    <property type="project" value="TreeGrafter"/>
</dbReference>
<protein>
    <submittedName>
        <fullName evidence="3">HPS4</fullName>
    </submittedName>
</protein>
<evidence type="ECO:0000259" key="2">
    <source>
        <dbReference type="Pfam" id="PF19031"/>
    </source>
</evidence>
<dbReference type="GO" id="GO:0006605">
    <property type="term" value="P:protein targeting"/>
    <property type="evidence" value="ECO:0007669"/>
    <property type="project" value="TreeGrafter"/>
</dbReference>
<organism evidence="3 4">
    <name type="scientific">Mytilus edulis</name>
    <name type="common">Blue mussel</name>
    <dbReference type="NCBI Taxonomy" id="6550"/>
    <lineage>
        <taxon>Eukaryota</taxon>
        <taxon>Metazoa</taxon>
        <taxon>Spiralia</taxon>
        <taxon>Lophotrochozoa</taxon>
        <taxon>Mollusca</taxon>
        <taxon>Bivalvia</taxon>
        <taxon>Autobranchia</taxon>
        <taxon>Pteriomorphia</taxon>
        <taxon>Mytilida</taxon>
        <taxon>Mytiloidea</taxon>
        <taxon>Mytilidae</taxon>
        <taxon>Mytilinae</taxon>
        <taxon>Mytilus</taxon>
    </lineage>
</organism>
<accession>A0A8S3V038</accession>
<feature type="region of interest" description="Disordered" evidence="1">
    <location>
        <begin position="613"/>
        <end position="663"/>
    </location>
</feature>
<dbReference type="InterPro" id="IPR043987">
    <property type="entry name" value="CCZ1/INTU/HSP4_longin_1"/>
</dbReference>
<comment type="caution">
    <text evidence="3">The sequence shown here is derived from an EMBL/GenBank/DDBJ whole genome shotgun (WGS) entry which is preliminary data.</text>
</comment>
<dbReference type="PANTHER" id="PTHR14407:SF9">
    <property type="entry name" value="BLOC-3 COMPLEX MEMBER HPS4"/>
    <property type="match status" value="1"/>
</dbReference>
<gene>
    <name evidence="3" type="ORF">MEDL_62827</name>
</gene>
<name>A0A8S3V038_MYTED</name>
<dbReference type="PANTHER" id="PTHR14407">
    <property type="entry name" value="HERMANSKY-PUDLAK SYNDROME 4 PROTEIN LIGHT-EAR PROTEIN-RELATED"/>
    <property type="match status" value="1"/>
</dbReference>
<dbReference type="GO" id="GO:0031085">
    <property type="term" value="C:BLOC-3 complex"/>
    <property type="evidence" value="ECO:0007669"/>
    <property type="project" value="TreeGrafter"/>
</dbReference>